<evidence type="ECO:0000313" key="7">
    <source>
        <dbReference type="Proteomes" id="UP000189703"/>
    </source>
</evidence>
<dbReference type="Pfam" id="PF00249">
    <property type="entry name" value="Myb_DNA-binding"/>
    <property type="match status" value="2"/>
</dbReference>
<dbReference type="InterPro" id="IPR051953">
    <property type="entry name" value="Plant_SW-associated_TFs"/>
</dbReference>
<keyword evidence="7" id="KW-1185">Reference proteome</keyword>
<sequence length="316" mass="35436">MGHHSCCNQQKVKRGLWSPEEDENLIQYINAHGYGCWSEVPEKAGLQRCGKSCRLRWINYLRPDIKRGRFTPEEEKLIISLHGLVGNRWAHIASHLPGRTDNEIKNYWNSWIKKKIRKPSATPAMVPSNVKFVQSGYTWNQLDTVNQDLATIKAPIEERVFSSSCPLFMFDTGTVDGLGSGNARADIFHEATGLNSDSWHLNLHGVEAFLPPPAASFTSGTQSNCLPPLTESIESMVPMEVQECSMNVDGEINFECLQRQNFSEIQQQELSGWIDPHQCPGFLIWDDHVEAQISGEGIKPTSSSMGAMISSYLQSL</sequence>
<dbReference type="InterPro" id="IPR017930">
    <property type="entry name" value="Myb_dom"/>
</dbReference>
<dbReference type="OrthoDB" id="2143914at2759"/>
<evidence type="ECO:0000313" key="8">
    <source>
        <dbReference type="RefSeq" id="XP_010276890.1"/>
    </source>
</evidence>
<keyword evidence="3" id="KW-0805">Transcription regulation</keyword>
<dbReference type="GeneID" id="104611512"/>
<dbReference type="PROSITE" id="PS51294">
    <property type="entry name" value="HTH_MYB"/>
    <property type="match status" value="2"/>
</dbReference>
<dbReference type="GO" id="GO:0006355">
    <property type="term" value="P:regulation of DNA-templated transcription"/>
    <property type="evidence" value="ECO:0000318"/>
    <property type="project" value="GO_Central"/>
</dbReference>
<dbReference type="KEGG" id="nnu:104611512"/>
<dbReference type="GO" id="GO:0000976">
    <property type="term" value="F:transcription cis-regulatory region binding"/>
    <property type="evidence" value="ECO:0000318"/>
    <property type="project" value="GO_Central"/>
</dbReference>
<dbReference type="PANTHER" id="PTHR47997:SF31">
    <property type="entry name" value="MYB TRANSCRIPTION FACTOR"/>
    <property type="match status" value="1"/>
</dbReference>
<dbReference type="Gene3D" id="1.10.10.60">
    <property type="entry name" value="Homeodomain-like"/>
    <property type="match status" value="2"/>
</dbReference>
<dbReference type="STRING" id="4432.A0A1U8BJE9"/>
<evidence type="ECO:0000256" key="1">
    <source>
        <dbReference type="ARBA" id="ARBA00004123"/>
    </source>
</evidence>
<keyword evidence="5" id="KW-0804">Transcription</keyword>
<dbReference type="SMART" id="SM00717">
    <property type="entry name" value="SANT"/>
    <property type="match status" value="2"/>
</dbReference>
<evidence type="ECO:0000256" key="4">
    <source>
        <dbReference type="ARBA" id="ARBA00023125"/>
    </source>
</evidence>
<dbReference type="Proteomes" id="UP000189703">
    <property type="component" value="Unplaced"/>
</dbReference>
<comment type="subcellular location">
    <subcellularLocation>
        <location evidence="1">Nucleus</location>
    </subcellularLocation>
</comment>
<organism evidence="7 8">
    <name type="scientific">Nelumbo nucifera</name>
    <name type="common">Sacred lotus</name>
    <dbReference type="NCBI Taxonomy" id="4432"/>
    <lineage>
        <taxon>Eukaryota</taxon>
        <taxon>Viridiplantae</taxon>
        <taxon>Streptophyta</taxon>
        <taxon>Embryophyta</taxon>
        <taxon>Tracheophyta</taxon>
        <taxon>Spermatophyta</taxon>
        <taxon>Magnoliopsida</taxon>
        <taxon>Proteales</taxon>
        <taxon>Nelumbonaceae</taxon>
        <taxon>Nelumbo</taxon>
    </lineage>
</organism>
<keyword evidence="2" id="KW-0677">Repeat</keyword>
<dbReference type="FunFam" id="1.10.10.60:FF:000185">
    <property type="entry name" value="MYB transcription factor"/>
    <property type="match status" value="1"/>
</dbReference>
<dbReference type="RefSeq" id="XP_010276890.1">
    <property type="nucleotide sequence ID" value="XM_010278588.2"/>
</dbReference>
<dbReference type="GO" id="GO:0005634">
    <property type="term" value="C:nucleus"/>
    <property type="evidence" value="ECO:0000318"/>
    <property type="project" value="GO_Central"/>
</dbReference>
<dbReference type="CDD" id="cd00167">
    <property type="entry name" value="SANT"/>
    <property type="match status" value="2"/>
</dbReference>
<evidence type="ECO:0000256" key="6">
    <source>
        <dbReference type="ARBA" id="ARBA00023242"/>
    </source>
</evidence>
<gene>
    <name evidence="8" type="primary">LOC104611512</name>
</gene>
<dbReference type="eggNOG" id="KOG0048">
    <property type="taxonomic scope" value="Eukaryota"/>
</dbReference>
<protein>
    <submittedName>
        <fullName evidence="8">Myb-related protein Myb4-like</fullName>
    </submittedName>
</protein>
<evidence type="ECO:0000256" key="5">
    <source>
        <dbReference type="ARBA" id="ARBA00023163"/>
    </source>
</evidence>
<dbReference type="InterPro" id="IPR009057">
    <property type="entry name" value="Homeodomain-like_sf"/>
</dbReference>
<accession>A0A1U8BJE9</accession>
<keyword evidence="6" id="KW-0539">Nucleus</keyword>
<evidence type="ECO:0000256" key="3">
    <source>
        <dbReference type="ARBA" id="ARBA00023015"/>
    </source>
</evidence>
<dbReference type="FunFam" id="1.10.10.60:FF:000348">
    <property type="entry name" value="Transcription factor MYB26"/>
    <property type="match status" value="1"/>
</dbReference>
<reference evidence="8" key="1">
    <citation type="submission" date="2025-08" db="UniProtKB">
        <authorList>
            <consortium name="RefSeq"/>
        </authorList>
    </citation>
    <scope>IDENTIFICATION</scope>
</reference>
<dbReference type="PANTHER" id="PTHR47997">
    <property type="entry name" value="MYB DOMAIN PROTEIN 55"/>
    <property type="match status" value="1"/>
</dbReference>
<name>A0A1U8BJE9_NELNU</name>
<dbReference type="OMA" id="PICHEVS"/>
<keyword evidence="4" id="KW-0238">DNA-binding</keyword>
<dbReference type="AlphaFoldDB" id="A0A1U8BJE9"/>
<proteinExistence type="predicted"/>
<dbReference type="InterPro" id="IPR001005">
    <property type="entry name" value="SANT/Myb"/>
</dbReference>
<dbReference type="PROSITE" id="PS50090">
    <property type="entry name" value="MYB_LIKE"/>
    <property type="match status" value="2"/>
</dbReference>
<evidence type="ECO:0000256" key="2">
    <source>
        <dbReference type="ARBA" id="ARBA00022737"/>
    </source>
</evidence>
<dbReference type="SUPFAM" id="SSF46689">
    <property type="entry name" value="Homeodomain-like"/>
    <property type="match status" value="1"/>
</dbReference>